<accession>A0ABD0T599</accession>
<proteinExistence type="predicted"/>
<reference evidence="2 3" key="1">
    <citation type="submission" date="2024-06" db="EMBL/GenBank/DDBJ databases">
        <title>A chromosome-level genome assembly of beet webworm, Loxostege sticticalis.</title>
        <authorList>
            <person name="Zhang Y."/>
        </authorList>
    </citation>
    <scope>NUCLEOTIDE SEQUENCE [LARGE SCALE GENOMIC DNA]</scope>
    <source>
        <strain evidence="2">AQ028</strain>
        <tissue evidence="2">Male pupae</tissue>
    </source>
</reference>
<evidence type="ECO:0000256" key="1">
    <source>
        <dbReference type="SAM" id="MobiDB-lite"/>
    </source>
</evidence>
<dbReference type="PANTHER" id="PTHR47027">
    <property type="entry name" value="REVERSE TRANSCRIPTASE DOMAIN-CONTAINING PROTEIN"/>
    <property type="match status" value="1"/>
</dbReference>
<name>A0ABD0T599_LOXSC</name>
<dbReference type="Proteomes" id="UP001549921">
    <property type="component" value="Unassembled WGS sequence"/>
</dbReference>
<dbReference type="AlphaFoldDB" id="A0ABD0T599"/>
<organism evidence="2 3">
    <name type="scientific">Loxostege sticticalis</name>
    <name type="common">Beet webworm moth</name>
    <dbReference type="NCBI Taxonomy" id="481309"/>
    <lineage>
        <taxon>Eukaryota</taxon>
        <taxon>Metazoa</taxon>
        <taxon>Ecdysozoa</taxon>
        <taxon>Arthropoda</taxon>
        <taxon>Hexapoda</taxon>
        <taxon>Insecta</taxon>
        <taxon>Pterygota</taxon>
        <taxon>Neoptera</taxon>
        <taxon>Endopterygota</taxon>
        <taxon>Lepidoptera</taxon>
        <taxon>Glossata</taxon>
        <taxon>Ditrysia</taxon>
        <taxon>Pyraloidea</taxon>
        <taxon>Crambidae</taxon>
        <taxon>Pyraustinae</taxon>
        <taxon>Loxostege</taxon>
    </lineage>
</organism>
<protein>
    <recommendedName>
        <fullName evidence="4">Endonuclease-reverse transcriptase</fullName>
    </recommendedName>
</protein>
<dbReference type="PANTHER" id="PTHR47027:SF8">
    <property type="entry name" value="RIBONUCLEASE H"/>
    <property type="match status" value="1"/>
</dbReference>
<dbReference type="EMBL" id="JBEDNZ010000010">
    <property type="protein sequence ID" value="KAL0833060.1"/>
    <property type="molecule type" value="Genomic_DNA"/>
</dbReference>
<evidence type="ECO:0000313" key="3">
    <source>
        <dbReference type="Proteomes" id="UP001549921"/>
    </source>
</evidence>
<gene>
    <name evidence="2" type="ORF">ABMA28_001173</name>
</gene>
<feature type="region of interest" description="Disordered" evidence="1">
    <location>
        <begin position="238"/>
        <end position="276"/>
    </location>
</feature>
<evidence type="ECO:0000313" key="2">
    <source>
        <dbReference type="EMBL" id="KAL0833060.1"/>
    </source>
</evidence>
<evidence type="ECO:0008006" key="4">
    <source>
        <dbReference type="Google" id="ProtNLM"/>
    </source>
</evidence>
<comment type="caution">
    <text evidence="2">The sequence shown here is derived from an EMBL/GenBank/DDBJ whole genome shotgun (WGS) entry which is preliminary data.</text>
</comment>
<sequence length="276" mass="32313">MQELFRKLETESNEMGLAVNRAKTKIMVVDRAAHLNNPKNIIPGVDIVEHNVYLGAQVNTNGSCVPEIKRRIGMTKDAMTRLNNIWKKRGISMNTKIRLVRALIFPIFLYGVETWTIRARERQRIDALEMWCWRCMMRIPWTAKRTNVSILTQLKIKTRLSTICHQQILSYFGHIVRRGDESLEKLIIVGNTEGKRARGRYPTRWTDQVKDTCSSKFCSIVREAMDRTRWRAIIHSKCKPSSDDHDPQSWGNDERERVNIFTRKKNKKTRSNSERV</sequence>
<feature type="compositionally biased region" description="Basic and acidic residues" evidence="1">
    <location>
        <begin position="240"/>
        <end position="258"/>
    </location>
</feature>